<dbReference type="InterPro" id="IPR006083">
    <property type="entry name" value="PRK/URK"/>
</dbReference>
<evidence type="ECO:0000313" key="3">
    <source>
        <dbReference type="Proteomes" id="UP000242515"/>
    </source>
</evidence>
<sequence length="205" mass="23615">MIDDSVLEQLRQWSEGDNRYILGIIGLPGAGKSTLTDWLKKQFAEKIVVIPMDGFHLANNQLKRLGRLQRKGAPDTFDVSGYHALLHRVKQAYQQETVYAPSFHREIEESIAGEIAVPADTRLIITEGNYLLSEENGWAATPSFLDRTWFIHVDEPQRLRQLKRRHMEFGRSEQEAEQWITTTDQPNAELIQATAHRADKQFFIK</sequence>
<reference evidence="3" key="1">
    <citation type="submission" date="2016-10" db="EMBL/GenBank/DDBJ databases">
        <authorList>
            <person name="Varghese N."/>
            <person name="Submissions S."/>
        </authorList>
    </citation>
    <scope>NUCLEOTIDE SEQUENCE [LARGE SCALE GENOMIC DNA]</scope>
    <source>
        <strain evidence="3">8N4</strain>
    </source>
</reference>
<protein>
    <submittedName>
        <fullName evidence="2">Phosphoribulokinase / Uridine kinase family protein</fullName>
    </submittedName>
</protein>
<dbReference type="NCBIfam" id="NF006743">
    <property type="entry name" value="PRK09270.1-2"/>
    <property type="match status" value="1"/>
</dbReference>
<dbReference type="AlphaFoldDB" id="A0A1H9CTZ4"/>
<dbReference type="SUPFAM" id="SSF52540">
    <property type="entry name" value="P-loop containing nucleoside triphosphate hydrolases"/>
    <property type="match status" value="1"/>
</dbReference>
<keyword evidence="3" id="KW-1185">Reference proteome</keyword>
<evidence type="ECO:0000259" key="1">
    <source>
        <dbReference type="Pfam" id="PF00485"/>
    </source>
</evidence>
<keyword evidence="2" id="KW-0808">Transferase</keyword>
<dbReference type="Gene3D" id="3.40.50.300">
    <property type="entry name" value="P-loop containing nucleotide triphosphate hydrolases"/>
    <property type="match status" value="2"/>
</dbReference>
<gene>
    <name evidence="2" type="ORF">SAMN05216522_1016</name>
</gene>
<proteinExistence type="predicted"/>
<dbReference type="Pfam" id="PF00485">
    <property type="entry name" value="PRK"/>
    <property type="match status" value="1"/>
</dbReference>
<organism evidence="2 3">
    <name type="scientific">Rosenbergiella nectarea</name>
    <dbReference type="NCBI Taxonomy" id="988801"/>
    <lineage>
        <taxon>Bacteria</taxon>
        <taxon>Pseudomonadati</taxon>
        <taxon>Pseudomonadota</taxon>
        <taxon>Gammaproteobacteria</taxon>
        <taxon>Enterobacterales</taxon>
        <taxon>Erwiniaceae</taxon>
        <taxon>Rosenbergiella</taxon>
    </lineage>
</organism>
<dbReference type="PANTHER" id="PTHR10285">
    <property type="entry name" value="URIDINE KINASE"/>
    <property type="match status" value="1"/>
</dbReference>
<feature type="domain" description="Phosphoribulokinase/uridine kinase" evidence="1">
    <location>
        <begin position="21"/>
        <end position="199"/>
    </location>
</feature>
<dbReference type="OrthoDB" id="1550976at2"/>
<dbReference type="GO" id="GO:0016301">
    <property type="term" value="F:kinase activity"/>
    <property type="evidence" value="ECO:0007669"/>
    <property type="project" value="UniProtKB-KW"/>
</dbReference>
<keyword evidence="2" id="KW-0418">Kinase</keyword>
<evidence type="ECO:0000313" key="2">
    <source>
        <dbReference type="EMBL" id="SEQ04557.1"/>
    </source>
</evidence>
<dbReference type="EMBL" id="FOGC01000001">
    <property type="protein sequence ID" value="SEQ04557.1"/>
    <property type="molecule type" value="Genomic_DNA"/>
</dbReference>
<accession>A0A1H9CTZ4</accession>
<dbReference type="Proteomes" id="UP000242515">
    <property type="component" value="Unassembled WGS sequence"/>
</dbReference>
<dbReference type="GO" id="GO:0005524">
    <property type="term" value="F:ATP binding"/>
    <property type="evidence" value="ECO:0007669"/>
    <property type="project" value="InterPro"/>
</dbReference>
<dbReference type="STRING" id="988801.SAMN05216522_1016"/>
<dbReference type="InterPro" id="IPR027417">
    <property type="entry name" value="P-loop_NTPase"/>
</dbReference>
<dbReference type="RefSeq" id="WP_092670956.1">
    <property type="nucleotide sequence ID" value="NZ_FOGC01000001.1"/>
</dbReference>
<name>A0A1H9CTZ4_9GAMM</name>